<organism evidence="6 7">
    <name type="scientific">Mytilus edulis</name>
    <name type="common">Blue mussel</name>
    <dbReference type="NCBI Taxonomy" id="6550"/>
    <lineage>
        <taxon>Eukaryota</taxon>
        <taxon>Metazoa</taxon>
        <taxon>Spiralia</taxon>
        <taxon>Lophotrochozoa</taxon>
        <taxon>Mollusca</taxon>
        <taxon>Bivalvia</taxon>
        <taxon>Autobranchia</taxon>
        <taxon>Pteriomorphia</taxon>
        <taxon>Mytilida</taxon>
        <taxon>Mytiloidea</taxon>
        <taxon>Mytilidae</taxon>
        <taxon>Mytilinae</taxon>
        <taxon>Mytilus</taxon>
    </lineage>
</organism>
<proteinExistence type="predicted"/>
<evidence type="ECO:0000256" key="4">
    <source>
        <dbReference type="SAM" id="SignalP"/>
    </source>
</evidence>
<dbReference type="GO" id="GO:0005576">
    <property type="term" value="C:extracellular region"/>
    <property type="evidence" value="ECO:0007669"/>
    <property type="project" value="UniProtKB-SubCell"/>
</dbReference>
<dbReference type="PRINTS" id="PR00007">
    <property type="entry name" value="COMPLEMNTC1Q"/>
</dbReference>
<dbReference type="EMBL" id="CAJPWZ010002722">
    <property type="protein sequence ID" value="CAG2244017.1"/>
    <property type="molecule type" value="Genomic_DNA"/>
</dbReference>
<sequence>MDVRLSISLLGVLLLLFDGGCSMSIGKLNDTVDELQDDRILVLENTITRLESQIKFVNNSKDHQKEPVMFYARINRSGFTLQTLSTLVFDTVILNLGEHYDKYDGVFVAPRKGIYLFSWTVSISSGNYAVTELVVEGQSISHTGSSDNNGGVHSASMTTLSRMNKDEHAFIRTTTYGSTHSFYSTGSYPHSSFLGMLVYDEK</sequence>
<dbReference type="SUPFAM" id="SSF49842">
    <property type="entry name" value="TNF-like"/>
    <property type="match status" value="1"/>
</dbReference>
<name>A0A8S3UDN8_MYTED</name>
<keyword evidence="7" id="KW-1185">Reference proteome</keyword>
<dbReference type="InterPro" id="IPR008983">
    <property type="entry name" value="Tumour_necrosis_fac-like_dom"/>
</dbReference>
<dbReference type="Gene3D" id="2.60.120.40">
    <property type="match status" value="1"/>
</dbReference>
<protein>
    <recommendedName>
        <fullName evidence="5">C1q domain-containing protein</fullName>
    </recommendedName>
</protein>
<feature type="signal peptide" evidence="4">
    <location>
        <begin position="1"/>
        <end position="22"/>
    </location>
</feature>
<keyword evidence="2" id="KW-0964">Secreted</keyword>
<feature type="domain" description="C1q" evidence="5">
    <location>
        <begin position="63"/>
        <end position="202"/>
    </location>
</feature>
<dbReference type="PROSITE" id="PS50871">
    <property type="entry name" value="C1Q"/>
    <property type="match status" value="1"/>
</dbReference>
<comment type="caution">
    <text evidence="6">The sequence shown here is derived from an EMBL/GenBank/DDBJ whole genome shotgun (WGS) entry which is preliminary data.</text>
</comment>
<dbReference type="Proteomes" id="UP000683360">
    <property type="component" value="Unassembled WGS sequence"/>
</dbReference>
<evidence type="ECO:0000256" key="3">
    <source>
        <dbReference type="ARBA" id="ARBA00022729"/>
    </source>
</evidence>
<evidence type="ECO:0000259" key="5">
    <source>
        <dbReference type="PROSITE" id="PS50871"/>
    </source>
</evidence>
<evidence type="ECO:0000313" key="6">
    <source>
        <dbReference type="EMBL" id="CAG2244017.1"/>
    </source>
</evidence>
<evidence type="ECO:0000256" key="1">
    <source>
        <dbReference type="ARBA" id="ARBA00004613"/>
    </source>
</evidence>
<gene>
    <name evidence="6" type="ORF">MEDL_56098</name>
</gene>
<keyword evidence="3 4" id="KW-0732">Signal</keyword>
<comment type="subcellular location">
    <subcellularLocation>
        <location evidence="1">Secreted</location>
    </subcellularLocation>
</comment>
<dbReference type="SMART" id="SM00110">
    <property type="entry name" value="C1Q"/>
    <property type="match status" value="1"/>
</dbReference>
<dbReference type="AlphaFoldDB" id="A0A8S3UDN8"/>
<evidence type="ECO:0000313" key="7">
    <source>
        <dbReference type="Proteomes" id="UP000683360"/>
    </source>
</evidence>
<dbReference type="InterPro" id="IPR001073">
    <property type="entry name" value="C1q_dom"/>
</dbReference>
<dbReference type="InterPro" id="IPR050822">
    <property type="entry name" value="Cerebellin_Synaptic_Org"/>
</dbReference>
<reference evidence="6" key="1">
    <citation type="submission" date="2021-03" db="EMBL/GenBank/DDBJ databases">
        <authorList>
            <person name="Bekaert M."/>
        </authorList>
    </citation>
    <scope>NUCLEOTIDE SEQUENCE</scope>
</reference>
<dbReference type="PANTHER" id="PTHR22923:SF116">
    <property type="entry name" value="C1Q DOMAIN-CONTAINING PROTEIN"/>
    <property type="match status" value="1"/>
</dbReference>
<dbReference type="Pfam" id="PF00386">
    <property type="entry name" value="C1q"/>
    <property type="match status" value="1"/>
</dbReference>
<evidence type="ECO:0000256" key="2">
    <source>
        <dbReference type="ARBA" id="ARBA00022525"/>
    </source>
</evidence>
<dbReference type="OrthoDB" id="6078182at2759"/>
<accession>A0A8S3UDN8</accession>
<dbReference type="PANTHER" id="PTHR22923">
    <property type="entry name" value="CEREBELLIN-RELATED"/>
    <property type="match status" value="1"/>
</dbReference>
<feature type="chain" id="PRO_5035754587" description="C1q domain-containing protein" evidence="4">
    <location>
        <begin position="23"/>
        <end position="202"/>
    </location>
</feature>